<proteinExistence type="predicted"/>
<organism evidence="3">
    <name type="scientific">Papilio xuthus</name>
    <name type="common">Asian swallowtail butterfly</name>
    <dbReference type="NCBI Taxonomy" id="66420"/>
    <lineage>
        <taxon>Eukaryota</taxon>
        <taxon>Metazoa</taxon>
        <taxon>Ecdysozoa</taxon>
        <taxon>Arthropoda</taxon>
        <taxon>Hexapoda</taxon>
        <taxon>Insecta</taxon>
        <taxon>Pterygota</taxon>
        <taxon>Neoptera</taxon>
        <taxon>Endopterygota</taxon>
        <taxon>Lepidoptera</taxon>
        <taxon>Glossata</taxon>
        <taxon>Ditrysia</taxon>
        <taxon>Papilionoidea</taxon>
        <taxon>Papilionidae</taxon>
        <taxon>Papilioninae</taxon>
        <taxon>Papilio</taxon>
    </lineage>
</organism>
<dbReference type="GeneID" id="106116040"/>
<dbReference type="PANTHER" id="PTHR21115:SF0">
    <property type="entry name" value="GH06117P-RELATED"/>
    <property type="match status" value="1"/>
</dbReference>
<feature type="domain" description="DUF4781" evidence="2">
    <location>
        <begin position="116"/>
        <end position="372"/>
    </location>
</feature>
<protein>
    <submittedName>
        <fullName evidence="3">Uncharacterized protein LOC106116040</fullName>
    </submittedName>
</protein>
<feature type="transmembrane region" description="Helical" evidence="1">
    <location>
        <begin position="259"/>
        <end position="281"/>
    </location>
</feature>
<dbReference type="RefSeq" id="XP_013165211.1">
    <property type="nucleotide sequence ID" value="XM_013309757.1"/>
</dbReference>
<dbReference type="Proteomes" id="UP000694872">
    <property type="component" value="Unplaced"/>
</dbReference>
<gene>
    <name evidence="3" type="primary">LOC106116040</name>
</gene>
<evidence type="ECO:0000313" key="3">
    <source>
        <dbReference type="RefSeq" id="XP_013165211.1"/>
    </source>
</evidence>
<sequence>MDVSESDWVTRAIENVDRYLHRGGRCQGDVPQLLGGTDLLNTIGMAMCLPFRDPARWTDAEMRLALDNRLVYYEGTAREAIDVVAAQIRSCCGGDDKNFITVLPIELYYQGKLYEVPLFRVRRYKDSGRKYYVDNVGRSYDSVSDWYDNSKLPPCKMGYPHNLELKLRPGYDYSHILISSTPPARSGAQAVRAVDTVAAVAGIGSGIGLLFASGGLAAPLVVTGVATALWGTGRSTVQLADRAMHGETVNPFTNAESRMMWLGVAANLVSFGAMGASMRLASLAARGQTISNAFRIFVNVANGTTVAVSGLAILDTTVFLCNHSEDLSASDVLMHVASIAFWTKGLFTYKTAGTIIRDAENFAFAHIGRELSGDQATELTQLRVRFGDDAQLLREFYRAAREHNISVRSFSQILLDAGSHGNLQFDGRGNLILPGGQTYSFDFLSRLPGNVRQHYFDIVTNLRPDQTEVFESFRRFVNDDMNLITGLDRVASRYNVNARQATEGVIDFWRRYSQMNLPGGAEVSIQEGQLVLGTAPPISIPQLPHLSQPLVRFIGEHLSRMDAPTSRHWRTAMPVLLTLESSGLFTACPVTRIVSSGRAVVSLNGQLHVSIYRLQAMPAEECRRIFVLVGALRAGVTVEGLPPELVRLAVQRHRLRLEVHRAESVAWAREQAARSPALLRLLAGEGLLAHERDRLYTFRATVDTYKAAPYMERMLAFAREMAPRNVGELVAYCEFVVKYVETEKLAVERRLRDGTLTLPKNVRKAEWTRSKASEAVFRDTSAMRQKLGELLEVVQREDMVGAAEVRAGCGDAELVSAARGVRVRFGSAVSAAYHIFKHPTEPLAAYVRLANETIRSSATRWSVTLTQDGDARSLRFESEAGSCVLLERDGRLLLCTFSPR</sequence>
<keyword evidence="1" id="KW-1133">Transmembrane helix</keyword>
<reference evidence="3" key="1">
    <citation type="submission" date="2025-08" db="UniProtKB">
        <authorList>
            <consortium name="RefSeq"/>
        </authorList>
    </citation>
    <scope>IDENTIFICATION</scope>
</reference>
<dbReference type="InterPro" id="IPR031962">
    <property type="entry name" value="DUF4781"/>
</dbReference>
<dbReference type="AlphaFoldDB" id="A0AAJ7E6Q9"/>
<dbReference type="KEGG" id="pxu:106116040"/>
<keyword evidence="1" id="KW-0812">Transmembrane</keyword>
<evidence type="ECO:0000256" key="1">
    <source>
        <dbReference type="SAM" id="Phobius"/>
    </source>
</evidence>
<dbReference type="Pfam" id="PF16013">
    <property type="entry name" value="DUF4781"/>
    <property type="match status" value="1"/>
</dbReference>
<feature type="transmembrane region" description="Helical" evidence="1">
    <location>
        <begin position="293"/>
        <end position="314"/>
    </location>
</feature>
<accession>A0AAJ7E6Q9</accession>
<name>A0AAJ7E6Q9_PAPXU</name>
<dbReference type="PANTHER" id="PTHR21115">
    <property type="entry name" value="GH06117P-RELATED"/>
    <property type="match status" value="1"/>
</dbReference>
<keyword evidence="1" id="KW-0472">Membrane</keyword>
<evidence type="ECO:0000259" key="2">
    <source>
        <dbReference type="Pfam" id="PF16013"/>
    </source>
</evidence>